<evidence type="ECO:0000256" key="2">
    <source>
        <dbReference type="SAM" id="MobiDB-lite"/>
    </source>
</evidence>
<accession>A0AAE0GY42</accession>
<keyword evidence="1" id="KW-0175">Coiled coil</keyword>
<dbReference type="Proteomes" id="UP001190700">
    <property type="component" value="Unassembled WGS sequence"/>
</dbReference>
<feature type="coiled-coil region" evidence="1">
    <location>
        <begin position="18"/>
        <end position="45"/>
    </location>
</feature>
<comment type="caution">
    <text evidence="3">The sequence shown here is derived from an EMBL/GenBank/DDBJ whole genome shotgun (WGS) entry which is preliminary data.</text>
</comment>
<protein>
    <recommendedName>
        <fullName evidence="5">PspA/IM30 family protein</fullName>
    </recommendedName>
</protein>
<evidence type="ECO:0000313" key="4">
    <source>
        <dbReference type="Proteomes" id="UP001190700"/>
    </source>
</evidence>
<proteinExistence type="predicted"/>
<reference evidence="3 4" key="1">
    <citation type="journal article" date="2015" name="Genome Biol. Evol.">
        <title>Comparative Genomics of a Bacterivorous Green Alga Reveals Evolutionary Causalities and Consequences of Phago-Mixotrophic Mode of Nutrition.</title>
        <authorList>
            <person name="Burns J.A."/>
            <person name="Paasch A."/>
            <person name="Narechania A."/>
            <person name="Kim E."/>
        </authorList>
    </citation>
    <scope>NUCLEOTIDE SEQUENCE [LARGE SCALE GENOMIC DNA]</scope>
    <source>
        <strain evidence="3 4">PLY_AMNH</strain>
    </source>
</reference>
<organism evidence="3 4">
    <name type="scientific">Cymbomonas tetramitiformis</name>
    <dbReference type="NCBI Taxonomy" id="36881"/>
    <lineage>
        <taxon>Eukaryota</taxon>
        <taxon>Viridiplantae</taxon>
        <taxon>Chlorophyta</taxon>
        <taxon>Pyramimonadophyceae</taxon>
        <taxon>Pyramimonadales</taxon>
        <taxon>Pyramimonadaceae</taxon>
        <taxon>Cymbomonas</taxon>
    </lineage>
</organism>
<evidence type="ECO:0000256" key="1">
    <source>
        <dbReference type="SAM" id="Coils"/>
    </source>
</evidence>
<name>A0AAE0GY42_9CHLO</name>
<evidence type="ECO:0000313" key="3">
    <source>
        <dbReference type="EMBL" id="KAK3286492.1"/>
    </source>
</evidence>
<feature type="region of interest" description="Disordered" evidence="2">
    <location>
        <begin position="132"/>
        <end position="155"/>
    </location>
</feature>
<dbReference type="EMBL" id="LGRX02001246">
    <property type="protein sequence ID" value="KAK3286492.1"/>
    <property type="molecule type" value="Genomic_DNA"/>
</dbReference>
<evidence type="ECO:0008006" key="5">
    <source>
        <dbReference type="Google" id="ProtNLM"/>
    </source>
</evidence>
<keyword evidence="4" id="KW-1185">Reference proteome</keyword>
<gene>
    <name evidence="3" type="ORF">CYMTET_5955</name>
</gene>
<dbReference type="AlphaFoldDB" id="A0AAE0GY42"/>
<sequence>MSRIWKSFRDLYRNINKLNAQTKEIEALKAKRTRLQEDMNAFEGHKAASRAIDDARNLAIVRAAVTGAEQFDSKLKEQGEIFIAAQKELHAQSQKEMERHVKDQEEQMGKIATRFAQSSAIDFAANVNKLKEDVDKTSTEVSSQVPTSGEYGTAK</sequence>